<feature type="compositionally biased region" description="Acidic residues" evidence="1">
    <location>
        <begin position="55"/>
        <end position="77"/>
    </location>
</feature>
<protein>
    <recommendedName>
        <fullName evidence="2">Rrn9 domain-containing protein</fullName>
    </recommendedName>
</protein>
<dbReference type="OrthoDB" id="5412288at2759"/>
<feature type="region of interest" description="Disordered" evidence="1">
    <location>
        <begin position="1"/>
        <end position="90"/>
    </location>
</feature>
<dbReference type="InterPro" id="IPR019622">
    <property type="entry name" value="Rrn9_dom"/>
</dbReference>
<gene>
    <name evidence="3" type="ORF">K504DRAFT_379772</name>
</gene>
<reference evidence="3" key="1">
    <citation type="journal article" date="2020" name="Stud. Mycol.">
        <title>101 Dothideomycetes genomes: a test case for predicting lifestyles and emergence of pathogens.</title>
        <authorList>
            <person name="Haridas S."/>
            <person name="Albert R."/>
            <person name="Binder M."/>
            <person name="Bloem J."/>
            <person name="Labutti K."/>
            <person name="Salamov A."/>
            <person name="Andreopoulos B."/>
            <person name="Baker S."/>
            <person name="Barry K."/>
            <person name="Bills G."/>
            <person name="Bluhm B."/>
            <person name="Cannon C."/>
            <person name="Castanera R."/>
            <person name="Culley D."/>
            <person name="Daum C."/>
            <person name="Ezra D."/>
            <person name="Gonzalez J."/>
            <person name="Henrissat B."/>
            <person name="Kuo A."/>
            <person name="Liang C."/>
            <person name="Lipzen A."/>
            <person name="Lutzoni F."/>
            <person name="Magnuson J."/>
            <person name="Mondo S."/>
            <person name="Nolan M."/>
            <person name="Ohm R."/>
            <person name="Pangilinan J."/>
            <person name="Park H.-J."/>
            <person name="Ramirez L."/>
            <person name="Alfaro M."/>
            <person name="Sun H."/>
            <person name="Tritt A."/>
            <person name="Yoshinaga Y."/>
            <person name="Zwiers L.-H."/>
            <person name="Turgeon B."/>
            <person name="Goodwin S."/>
            <person name="Spatafora J."/>
            <person name="Crous P."/>
            <person name="Grigoriev I."/>
        </authorList>
    </citation>
    <scope>NUCLEOTIDE SEQUENCE</scope>
    <source>
        <strain evidence="3">CBS 279.74</strain>
    </source>
</reference>
<feature type="compositionally biased region" description="Basic and acidic residues" evidence="1">
    <location>
        <begin position="645"/>
        <end position="665"/>
    </location>
</feature>
<evidence type="ECO:0000259" key="2">
    <source>
        <dbReference type="Pfam" id="PF10680"/>
    </source>
</evidence>
<feature type="compositionally biased region" description="Basic residues" evidence="1">
    <location>
        <begin position="414"/>
        <end position="429"/>
    </location>
</feature>
<evidence type="ECO:0000256" key="1">
    <source>
        <dbReference type="SAM" id="MobiDB-lite"/>
    </source>
</evidence>
<feature type="domain" description="Rrn9" evidence="2">
    <location>
        <begin position="106"/>
        <end position="190"/>
    </location>
</feature>
<feature type="compositionally biased region" description="Polar residues" evidence="1">
    <location>
        <begin position="25"/>
        <end position="49"/>
    </location>
</feature>
<feature type="region of interest" description="Disordered" evidence="1">
    <location>
        <begin position="362"/>
        <end position="483"/>
    </location>
</feature>
<feature type="compositionally biased region" description="Acidic residues" evidence="1">
    <location>
        <begin position="435"/>
        <end position="458"/>
    </location>
</feature>
<dbReference type="AlphaFoldDB" id="A0A6G1KAD0"/>
<accession>A0A6G1KAD0</accession>
<evidence type="ECO:0000313" key="3">
    <source>
        <dbReference type="EMBL" id="KAF2709774.1"/>
    </source>
</evidence>
<dbReference type="Pfam" id="PF10680">
    <property type="entry name" value="RRN9"/>
    <property type="match status" value="1"/>
</dbReference>
<feature type="compositionally biased region" description="Low complexity" evidence="1">
    <location>
        <begin position="375"/>
        <end position="398"/>
    </location>
</feature>
<dbReference type="EMBL" id="MU005770">
    <property type="protein sequence ID" value="KAF2709774.1"/>
    <property type="molecule type" value="Genomic_DNA"/>
</dbReference>
<feature type="compositionally biased region" description="Basic and acidic residues" evidence="1">
    <location>
        <begin position="603"/>
        <end position="617"/>
    </location>
</feature>
<feature type="region of interest" description="Disordered" evidence="1">
    <location>
        <begin position="235"/>
        <end position="315"/>
    </location>
</feature>
<sequence>MSLFGGDDSAPQSPLSSEDEPAESPTFTAPAISSWSDVQVPDNAQSTRPISYAFDADDEANDDELDSESESELDPGEESSRPNHFTGTRTTWQDYTTAERGLAASLDQIQSGNLAAHLFNAHALKRRVRLPADQLAHFKDWHGKESWLKKGNDLQHKDSLGDIQTELVPLKRWTAWPLALETVPMPYEKFGRRRSEEELDGWVIGGLGEEDPGEELREEILAVILRVAKDQFESREDGHDDIEDVRESRSISRTRSRSRSKSVRSKRSPSSRSNPEQLGYDVEMQDGEAVKVDEDSASESGQSPKTLIDRRHNKKLDLPYSKPTILADDDKARRILQPTINSLLGQLDGVAAAIRRTRLNHFGRGLDSDTSGSEGVTDAGSTSAGSSRSRSRSVVNTKSKSKSKASSRVASAYKTRRKPKNQNNSRKKPLRDCTDSDDASDYGAEFEAEQELQSDESDGPPPKRARSRSKGAENSDSSFMDKKTSTQIGLMDWSEVLGIASMTGWNERAIARTAQRCATLFGEGMSFRSLDEGLATKPASEPIHYNASTIPGPDSLNTKDILPEKRPFFPKGSITCPHTDCTRHKDPFPISYRVIQHIQRVHGYDPRENDSDNEQGRKYGGVHTDGFLLPINARQGWLGGGRAKSSTEQRPHRMKGNAEKEEKGSEPPVLVKTSPVEYD</sequence>
<proteinExistence type="predicted"/>
<organism evidence="3 4">
    <name type="scientific">Pleomassaria siparia CBS 279.74</name>
    <dbReference type="NCBI Taxonomy" id="1314801"/>
    <lineage>
        <taxon>Eukaryota</taxon>
        <taxon>Fungi</taxon>
        <taxon>Dikarya</taxon>
        <taxon>Ascomycota</taxon>
        <taxon>Pezizomycotina</taxon>
        <taxon>Dothideomycetes</taxon>
        <taxon>Pleosporomycetidae</taxon>
        <taxon>Pleosporales</taxon>
        <taxon>Pleomassariaceae</taxon>
        <taxon>Pleomassaria</taxon>
    </lineage>
</organism>
<feature type="region of interest" description="Disordered" evidence="1">
    <location>
        <begin position="603"/>
        <end position="623"/>
    </location>
</feature>
<dbReference type="Proteomes" id="UP000799428">
    <property type="component" value="Unassembled WGS sequence"/>
</dbReference>
<feature type="region of interest" description="Disordered" evidence="1">
    <location>
        <begin position="636"/>
        <end position="679"/>
    </location>
</feature>
<keyword evidence="4" id="KW-1185">Reference proteome</keyword>
<feature type="compositionally biased region" description="Basic residues" evidence="1">
    <location>
        <begin position="252"/>
        <end position="269"/>
    </location>
</feature>
<evidence type="ECO:0000313" key="4">
    <source>
        <dbReference type="Proteomes" id="UP000799428"/>
    </source>
</evidence>
<name>A0A6G1KAD0_9PLEO</name>